<evidence type="ECO:0000256" key="4">
    <source>
        <dbReference type="SAM" id="SignalP"/>
    </source>
</evidence>
<dbReference type="Proteomes" id="UP001159405">
    <property type="component" value="Unassembled WGS sequence"/>
</dbReference>
<dbReference type="InterPro" id="IPR009039">
    <property type="entry name" value="EAR"/>
</dbReference>
<sequence>MDRFSAFFLLLMFVLAMSLFPMVLTKRQCPKACRTYISSEVEVKVSKALRSNSKGIRGPRGKRGIPGPIGPQGLSGPRGEQGPVGPPGPRGEPGPALSLPKCEPGEYLTSDGKKLICVKFGKEVCNAVSTCEGRPAPPTPKVVTTTTPTTLPVKEYVNMTQFMKKYMIQTLYMDAWDLGTFYIGDQLFLGVSQLGGKSFVIYKWDSGNRFRSFQVLKVPFARKWRQFTIGKDVYFAVASNSRSHDSPVFKWNGNLFTPFQTLSTVKAFDVEPFKIGQDTYLAVAIYYGRGSHIFKWDGERFVKLQDIAAVGADVEHFKINGSTYLALTGPFSRGEYTYIYKWSGTRFELFYRLPTEERAYGVKALSVDGSSFLAVARWRADSSLIFRWNGTQFELFQEVPSRKARDWITITSPFMSSEKTYLAIVSSDRSPSIYAWDRYHAKKFAKVQDIPSERTRDMVFFNMGETVYLAVASHRSTDIYQGS</sequence>
<evidence type="ECO:0000256" key="3">
    <source>
        <dbReference type="SAM" id="MobiDB-lite"/>
    </source>
</evidence>
<evidence type="ECO:0000313" key="6">
    <source>
        <dbReference type="Proteomes" id="UP001159405"/>
    </source>
</evidence>
<feature type="signal peptide" evidence="4">
    <location>
        <begin position="1"/>
        <end position="25"/>
    </location>
</feature>
<dbReference type="InterPro" id="IPR005492">
    <property type="entry name" value="EPTP"/>
</dbReference>
<dbReference type="InterPro" id="IPR008160">
    <property type="entry name" value="Collagen"/>
</dbReference>
<protein>
    <submittedName>
        <fullName evidence="5">Uncharacterized protein</fullName>
    </submittedName>
</protein>
<accession>A0ABN8MVV2</accession>
<evidence type="ECO:0000256" key="2">
    <source>
        <dbReference type="ARBA" id="ARBA00022737"/>
    </source>
</evidence>
<organism evidence="5 6">
    <name type="scientific">Porites lobata</name>
    <dbReference type="NCBI Taxonomy" id="104759"/>
    <lineage>
        <taxon>Eukaryota</taxon>
        <taxon>Metazoa</taxon>
        <taxon>Cnidaria</taxon>
        <taxon>Anthozoa</taxon>
        <taxon>Hexacorallia</taxon>
        <taxon>Scleractinia</taxon>
        <taxon>Fungiina</taxon>
        <taxon>Poritidae</taxon>
        <taxon>Porites</taxon>
    </lineage>
</organism>
<dbReference type="Pfam" id="PF03736">
    <property type="entry name" value="EPTP"/>
    <property type="match status" value="5"/>
</dbReference>
<keyword evidence="1 4" id="KW-0732">Signal</keyword>
<dbReference type="PANTHER" id="PTHR15261">
    <property type="entry name" value="THROMBOSPONDIN-TYPE LAMININ G DOMAIN AND EAR REPEAT-CONTAINING"/>
    <property type="match status" value="1"/>
</dbReference>
<evidence type="ECO:0000256" key="1">
    <source>
        <dbReference type="ARBA" id="ARBA00022729"/>
    </source>
</evidence>
<feature type="chain" id="PRO_5045241681" evidence="4">
    <location>
        <begin position="26"/>
        <end position="483"/>
    </location>
</feature>
<reference evidence="5 6" key="1">
    <citation type="submission" date="2022-05" db="EMBL/GenBank/DDBJ databases">
        <authorList>
            <consortium name="Genoscope - CEA"/>
            <person name="William W."/>
        </authorList>
    </citation>
    <scope>NUCLEOTIDE SEQUENCE [LARGE SCALE GENOMIC DNA]</scope>
</reference>
<gene>
    <name evidence="5" type="ORF">PLOB_00035800</name>
</gene>
<keyword evidence="2" id="KW-0677">Repeat</keyword>
<feature type="region of interest" description="Disordered" evidence="3">
    <location>
        <begin position="51"/>
        <end position="97"/>
    </location>
</feature>
<dbReference type="SUPFAM" id="SSF82171">
    <property type="entry name" value="DPP6 N-terminal domain-like"/>
    <property type="match status" value="1"/>
</dbReference>
<dbReference type="Gene3D" id="1.20.5.320">
    <property type="entry name" value="6-Phosphogluconate Dehydrogenase, domain 3"/>
    <property type="match status" value="1"/>
</dbReference>
<dbReference type="Pfam" id="PF01391">
    <property type="entry name" value="Collagen"/>
    <property type="match status" value="1"/>
</dbReference>
<dbReference type="PROSITE" id="PS50912">
    <property type="entry name" value="EAR"/>
    <property type="match status" value="6"/>
</dbReference>
<name>A0ABN8MVV2_9CNID</name>
<keyword evidence="6" id="KW-1185">Reference proteome</keyword>
<dbReference type="EMBL" id="CALNXK010000005">
    <property type="protein sequence ID" value="CAH3037076.1"/>
    <property type="molecule type" value="Genomic_DNA"/>
</dbReference>
<proteinExistence type="predicted"/>
<dbReference type="PANTHER" id="PTHR15261:SF4">
    <property type="entry name" value="THROMBOSPONDIN-TYPE LAMININ G DOMAIN AND EAR REPEAT-CONTAINING PROTEIN"/>
    <property type="match status" value="1"/>
</dbReference>
<comment type="caution">
    <text evidence="5">The sequence shown here is derived from an EMBL/GenBank/DDBJ whole genome shotgun (WGS) entry which is preliminary data.</text>
</comment>
<evidence type="ECO:0000313" key="5">
    <source>
        <dbReference type="EMBL" id="CAH3037076.1"/>
    </source>
</evidence>